<organism evidence="1 2">
    <name type="scientific">Ranid herpesvirus 2</name>
    <dbReference type="NCBI Taxonomy" id="389214"/>
    <lineage>
        <taxon>Viruses</taxon>
        <taxon>Duplodnaviria</taxon>
        <taxon>Heunggongvirae</taxon>
        <taxon>Peploviricota</taxon>
        <taxon>Herviviricetes</taxon>
        <taxon>Herpesvirales</taxon>
        <taxon>Alloherpesviridae</taxon>
        <taxon>Batravirus</taxon>
        <taxon>Batravirus ranidallo2</taxon>
    </lineage>
</organism>
<keyword evidence="2" id="KW-1185">Reference proteome</keyword>
<dbReference type="KEGG" id="vg:5179455"/>
<reference evidence="1 2" key="1">
    <citation type="journal article" date="2006" name="J. Gen. Virol.">
        <title>Genome sequences of two frog herpesviruses.</title>
        <authorList>
            <person name="Davison A.J."/>
            <person name="Cunningham C."/>
            <person name="Sauerbier W."/>
            <person name="McKinnell R.G."/>
        </authorList>
    </citation>
    <scope>NUCLEOTIDE SEQUENCE [LARGE SCALE GENOMIC DNA]</scope>
    <source>
        <strain evidence="1">ATCC VR-568</strain>
    </source>
</reference>
<dbReference type="GeneID" id="5179455"/>
<evidence type="ECO:0000313" key="1">
    <source>
        <dbReference type="EMBL" id="ABG25587.1"/>
    </source>
</evidence>
<accession>Q14W22</accession>
<sequence length="883" mass="99784">MEETRVLRVLQHVADLDALFQGHSQITVEPLFPLQTGAFEPLLVIEDGKYQAPENDTGHTRSSKVGFANIPHGKLISSSLYTVTAADLPYVCGHVVTKQSKDLAGLLTDFAAAAVTLKELLEELEDNPTFAPAPKLYKPDHDDITLDFALSMWLEMRPLVATYMINYSLTLELPPFVDSNVIDVDPLVKEYYAGTLLTPDVLMENMFVAWGRLLRHHYMTELNWVELDALWSTMSLKRIHPQACESFYKPMFCAHIKMGRVGKRTLCIELFKGMELMRLENSWEFGKNGLPVDAREMDTALEYMEIANPIFLHGVQMAKKIKVLQEQLSTLIFHTRYFAMLIQMLLATCKKLSFNFGATHQGGQVMSKPDACPEMLLDALRKIFKTSMLLDEAHCTGKTASHVPDLLKTLPFLDLPFVQYSDDVNAYGKLNLEAGIKTVVMYFYRSDNVAFRQLFDYMAPSNIAAPPDLHKSTIRLMGTFSNFNSHQFTEYGDYKGITVNDEEYAKYMSTEIIKDTKCTMRYRVKVNFQGHGALGQACAYKTVVITSMCTAITQSFVTASLSTMEFEVSSKIYPNINRMSGILHECFSNIKNNSMFIKVQLRKDLDAAKPLNSFTDFCMGPSNVKGHPVVNFKHRSVNFLQRAEKYTFCNQIPKLKGSPFFKRIVEENCMRKQLTDLYNHMTCGGKSADVLLPHYSTPHGAEIVPGTIVGDAWFVNARCSMLAELKNFKITAISNSICHQFSSNNKYGLHYEVRLEPNSVMYRENFTDWNGYEEDVEVDAHTIDRFVESVVEIGLPVQMSAVNAQGFDREQHDRCLELLNQNDIAVVEDVAASYVNSLSVEEATENATQNAAQKRSMGDAFPKPASFNKKKKLCEAEETDFFA</sequence>
<proteinExistence type="predicted"/>
<evidence type="ECO:0000313" key="2">
    <source>
        <dbReference type="Proteomes" id="UP000120576"/>
    </source>
</evidence>
<protein>
    <submittedName>
        <fullName evidence="1">ORF84</fullName>
    </submittedName>
</protein>
<dbReference type="Proteomes" id="UP000120576">
    <property type="component" value="Genome"/>
</dbReference>
<dbReference type="RefSeq" id="YP_656592.1">
    <property type="nucleotide sequence ID" value="NC_008210.1"/>
</dbReference>
<dbReference type="EMBL" id="DQ665652">
    <property type="protein sequence ID" value="ABG25587.1"/>
    <property type="molecule type" value="Genomic_DNA"/>
</dbReference>
<name>Q14W22_9VIRU</name>